<dbReference type="RefSeq" id="WP_094094105.1">
    <property type="nucleotide sequence ID" value="NZ_BMHF01000006.1"/>
</dbReference>
<keyword evidence="3" id="KW-1185">Reference proteome</keyword>
<comment type="caution">
    <text evidence="2">The sequence shown here is derived from an EMBL/GenBank/DDBJ whole genome shotgun (WGS) entry which is preliminary data.</text>
</comment>
<gene>
    <name evidence="2" type="ORF">GCM10010917_20060</name>
</gene>
<evidence type="ECO:0000313" key="3">
    <source>
        <dbReference type="Proteomes" id="UP000609323"/>
    </source>
</evidence>
<name>A0ABQ1G2J5_9BACL</name>
<dbReference type="Pfam" id="PF00232">
    <property type="entry name" value="Glyco_hydro_1"/>
    <property type="match status" value="1"/>
</dbReference>
<proteinExistence type="inferred from homology"/>
<sequence length="457" mass="52624">MSVFKENFLWGGSVSSMQTEGAWNEGGKGLTTYDVQEKTKSGSDWKVAIDFYHRYKEDIALFAGMGFNSYRFSLSWARILPDGEGEVNEEGLQFYENVIDELLKYNIEPVVCLHHFDMPLALMQKYGGWVGRETLEGFKKYAQTVIQRFGKRVKYYLPFNEQNAAALMQTYYLPESMSKEEKNRQQAICMHHIFLASASVVHLAREYAPHAQVGGMVNFMPVYPATCKPEDVLAAERGNRNYNYQTLDILAYGEYPADLLAEWERTGSTPPFTQEDLDYLKQGKMDFLSHSYYQSATIKAGLNTDGASILMSLFQVPVKNEYLEVTEWGWAIDPVGLRLTVKEIHERYRLPVFTIECGIGVDEELNQDLTVEDDYRIDYFREHLNQLKLAVAEDGVDLMGFLTWGPIDILSSQGEMKKRYGFIYVNRTDTDLKDLKRYKKKSYDWFKQVISTNGEVL</sequence>
<dbReference type="PRINTS" id="PR00131">
    <property type="entry name" value="GLHYDRLASE1"/>
</dbReference>
<dbReference type="EMBL" id="BMHF01000006">
    <property type="protein sequence ID" value="GGA34818.1"/>
    <property type="molecule type" value="Genomic_DNA"/>
</dbReference>
<dbReference type="InterPro" id="IPR017853">
    <property type="entry name" value="GH"/>
</dbReference>
<evidence type="ECO:0000313" key="2">
    <source>
        <dbReference type="EMBL" id="GGA34818.1"/>
    </source>
</evidence>
<dbReference type="PANTHER" id="PTHR10353:SF136">
    <property type="entry name" value="ARYL-PHOSPHO-BETA-D-GLUCOSIDASE BGLC"/>
    <property type="match status" value="1"/>
</dbReference>
<dbReference type="Gene3D" id="3.20.20.80">
    <property type="entry name" value="Glycosidases"/>
    <property type="match status" value="1"/>
</dbReference>
<dbReference type="InterPro" id="IPR001360">
    <property type="entry name" value="Glyco_hydro_1"/>
</dbReference>
<reference evidence="3" key="1">
    <citation type="journal article" date="2019" name="Int. J. Syst. Evol. Microbiol.">
        <title>The Global Catalogue of Microorganisms (GCM) 10K type strain sequencing project: providing services to taxonomists for standard genome sequencing and annotation.</title>
        <authorList>
            <consortium name="The Broad Institute Genomics Platform"/>
            <consortium name="The Broad Institute Genome Sequencing Center for Infectious Disease"/>
            <person name="Wu L."/>
            <person name="Ma J."/>
        </authorList>
    </citation>
    <scope>NUCLEOTIDE SEQUENCE [LARGE SCALE GENOMIC DNA]</scope>
    <source>
        <strain evidence="3">CGMCC 1.15044</strain>
    </source>
</reference>
<comment type="similarity">
    <text evidence="1">Belongs to the glycosyl hydrolase 1 family.</text>
</comment>
<dbReference type="SUPFAM" id="SSF51445">
    <property type="entry name" value="(Trans)glycosidases"/>
    <property type="match status" value="1"/>
</dbReference>
<dbReference type="PANTHER" id="PTHR10353">
    <property type="entry name" value="GLYCOSYL HYDROLASE"/>
    <property type="match status" value="1"/>
</dbReference>
<dbReference type="Proteomes" id="UP000609323">
    <property type="component" value="Unassembled WGS sequence"/>
</dbReference>
<accession>A0ABQ1G2J5</accession>
<evidence type="ECO:0000256" key="1">
    <source>
        <dbReference type="RuleBase" id="RU003690"/>
    </source>
</evidence>
<organism evidence="2 3">
    <name type="scientific">Paenibacillus physcomitrellae</name>
    <dbReference type="NCBI Taxonomy" id="1619311"/>
    <lineage>
        <taxon>Bacteria</taxon>
        <taxon>Bacillati</taxon>
        <taxon>Bacillota</taxon>
        <taxon>Bacilli</taxon>
        <taxon>Bacillales</taxon>
        <taxon>Paenibacillaceae</taxon>
        <taxon>Paenibacillus</taxon>
    </lineage>
</organism>
<protein>
    <submittedName>
        <fullName evidence="2">6-phospho-beta-glucosidase</fullName>
    </submittedName>
</protein>